<dbReference type="SUPFAM" id="SSF53474">
    <property type="entry name" value="alpha/beta-Hydrolases"/>
    <property type="match status" value="1"/>
</dbReference>
<feature type="domain" description="Dienelactone hydrolase" evidence="2">
    <location>
        <begin position="70"/>
        <end position="274"/>
    </location>
</feature>
<name>A0ABQ0GQL9_9PEZI</name>
<comment type="caution">
    <text evidence="3">The sequence shown here is derived from an EMBL/GenBank/DDBJ whole genome shotgun (WGS) entry which is preliminary data.</text>
</comment>
<dbReference type="InterPro" id="IPR029058">
    <property type="entry name" value="AB_hydrolase_fold"/>
</dbReference>
<dbReference type="Gene3D" id="3.40.50.1820">
    <property type="entry name" value="alpha/beta hydrolase"/>
    <property type="match status" value="1"/>
</dbReference>
<dbReference type="RefSeq" id="XP_070921760.1">
    <property type="nucleotide sequence ID" value="XM_071065659.1"/>
</dbReference>
<keyword evidence="1" id="KW-0732">Signal</keyword>
<dbReference type="Proteomes" id="UP001628179">
    <property type="component" value="Unassembled WGS sequence"/>
</dbReference>
<dbReference type="EMBL" id="BAAFSV010000006">
    <property type="protein sequence ID" value="GAB1320030.1"/>
    <property type="molecule type" value="Genomic_DNA"/>
</dbReference>
<evidence type="ECO:0000256" key="1">
    <source>
        <dbReference type="SAM" id="SignalP"/>
    </source>
</evidence>
<feature type="signal peptide" evidence="1">
    <location>
        <begin position="1"/>
        <end position="21"/>
    </location>
</feature>
<keyword evidence="4" id="KW-1185">Reference proteome</keyword>
<dbReference type="Pfam" id="PF01738">
    <property type="entry name" value="DLH"/>
    <property type="match status" value="1"/>
</dbReference>
<dbReference type="PANTHER" id="PTHR17630:SF44">
    <property type="entry name" value="PROTEIN AIM2"/>
    <property type="match status" value="1"/>
</dbReference>
<feature type="chain" id="PRO_5045549832" description="Dienelactone hydrolase domain-containing protein" evidence="1">
    <location>
        <begin position="22"/>
        <end position="281"/>
    </location>
</feature>
<gene>
    <name evidence="3" type="ORF">MFIFM68171_10240</name>
</gene>
<dbReference type="PANTHER" id="PTHR17630">
    <property type="entry name" value="DIENELACTONE HYDROLASE"/>
    <property type="match status" value="1"/>
</dbReference>
<organism evidence="3 4">
    <name type="scientific">Madurella fahalii</name>
    <dbReference type="NCBI Taxonomy" id="1157608"/>
    <lineage>
        <taxon>Eukaryota</taxon>
        <taxon>Fungi</taxon>
        <taxon>Dikarya</taxon>
        <taxon>Ascomycota</taxon>
        <taxon>Pezizomycotina</taxon>
        <taxon>Sordariomycetes</taxon>
        <taxon>Sordariomycetidae</taxon>
        <taxon>Sordariales</taxon>
        <taxon>Sordariales incertae sedis</taxon>
        <taxon>Madurella</taxon>
    </lineage>
</organism>
<reference evidence="3 4" key="1">
    <citation type="submission" date="2024-09" db="EMBL/GenBank/DDBJ databases">
        <title>Itraconazole resistance in Madurella fahalii resulting from another homologue of gene encoding cytochrome P450 14-alpha sterol demethylase (CYP51).</title>
        <authorList>
            <person name="Yoshioka I."/>
            <person name="Fahal A.H."/>
            <person name="Kaneko S."/>
            <person name="Yaguchi T."/>
        </authorList>
    </citation>
    <scope>NUCLEOTIDE SEQUENCE [LARGE SCALE GENOMIC DNA]</scope>
    <source>
        <strain evidence="3 4">IFM 68171</strain>
    </source>
</reference>
<evidence type="ECO:0000313" key="3">
    <source>
        <dbReference type="EMBL" id="GAB1320030.1"/>
    </source>
</evidence>
<evidence type="ECO:0000313" key="4">
    <source>
        <dbReference type="Proteomes" id="UP001628179"/>
    </source>
</evidence>
<evidence type="ECO:0000259" key="2">
    <source>
        <dbReference type="Pfam" id="PF01738"/>
    </source>
</evidence>
<protein>
    <recommendedName>
        <fullName evidence="2">Dienelactone hydrolase domain-containing protein</fullName>
    </recommendedName>
</protein>
<dbReference type="GeneID" id="98180982"/>
<sequence length="281" mass="29755">MRAAPLSILSALSIFCGSVVASNSEESGGCQAVDASILANTGEPVGEEIVHNNITIYISRPDAESARAKARAGTAVLFLTDVFGIALPENKLLVDSFARAGYLTVAPDYFNGSPAPGDINVPGFNTTEFLARHNATVTDPIIATTIEYLRTELNVSRIGAPGYCFGGRYAFRFLAEGHGVDVAYAAHPSLLEASEIQAIDGPVSVAAAERDALLTSAQRAELEALLAGTSEPYVVSLYSGTPHGFAVRANMSDPVQRFAKEEAFLQAVRWFDHFLPAESSA</sequence>
<proteinExistence type="predicted"/>
<accession>A0ABQ0GQL9</accession>
<dbReference type="InterPro" id="IPR002925">
    <property type="entry name" value="Dienelactn_hydro"/>
</dbReference>